<evidence type="ECO:0000256" key="1">
    <source>
        <dbReference type="ARBA" id="ARBA00023122"/>
    </source>
</evidence>
<keyword evidence="1 2" id="KW-0129">CBS domain</keyword>
<evidence type="ECO:0000259" key="3">
    <source>
        <dbReference type="PROSITE" id="PS51371"/>
    </source>
</evidence>
<evidence type="ECO:0000313" key="5">
    <source>
        <dbReference type="Proteomes" id="UP001302316"/>
    </source>
</evidence>
<dbReference type="SMART" id="SM00116">
    <property type="entry name" value="CBS"/>
    <property type="match status" value="2"/>
</dbReference>
<organism evidence="4 5">
    <name type="scientific">Natronospira elongata</name>
    <dbReference type="NCBI Taxonomy" id="3110268"/>
    <lineage>
        <taxon>Bacteria</taxon>
        <taxon>Pseudomonadati</taxon>
        <taxon>Pseudomonadota</taxon>
        <taxon>Gammaproteobacteria</taxon>
        <taxon>Natronospirales</taxon>
        <taxon>Natronospiraceae</taxon>
        <taxon>Natronospira</taxon>
    </lineage>
</organism>
<proteinExistence type="predicted"/>
<dbReference type="InterPro" id="IPR046342">
    <property type="entry name" value="CBS_dom_sf"/>
</dbReference>
<dbReference type="PROSITE" id="PS51371">
    <property type="entry name" value="CBS"/>
    <property type="match status" value="2"/>
</dbReference>
<dbReference type="SUPFAM" id="SSF54631">
    <property type="entry name" value="CBS-domain pair"/>
    <property type="match status" value="1"/>
</dbReference>
<dbReference type="CDD" id="cd04623">
    <property type="entry name" value="CBS_pair_bac_euk"/>
    <property type="match status" value="1"/>
</dbReference>
<keyword evidence="5" id="KW-1185">Reference proteome</keyword>
<name>A0AAP6JEJ6_9GAMM</name>
<feature type="domain" description="CBS" evidence="3">
    <location>
        <begin position="77"/>
        <end position="134"/>
    </location>
</feature>
<protein>
    <submittedName>
        <fullName evidence="4">CBS domain-containing protein</fullName>
    </submittedName>
</protein>
<dbReference type="PANTHER" id="PTHR43080">
    <property type="entry name" value="CBS DOMAIN-CONTAINING PROTEIN CBSX3, MITOCHONDRIAL"/>
    <property type="match status" value="1"/>
</dbReference>
<dbReference type="Gene3D" id="3.10.580.10">
    <property type="entry name" value="CBS-domain"/>
    <property type="match status" value="1"/>
</dbReference>
<dbReference type="RefSeq" id="WP_346051134.1">
    <property type="nucleotide sequence ID" value="NZ_JAYGII010000011.1"/>
</dbReference>
<dbReference type="AlphaFoldDB" id="A0AAP6JEJ6"/>
<dbReference type="Proteomes" id="UP001302316">
    <property type="component" value="Unassembled WGS sequence"/>
</dbReference>
<dbReference type="Pfam" id="PF00571">
    <property type="entry name" value="CBS"/>
    <property type="match status" value="2"/>
</dbReference>
<sequence length="147" mass="15833">MEQSLGSILKDKPGELLAVGPNASVSEAARTMSSHNKGCVLVMDEGGLRGLFTERDLMRRVVAEGLDPARTPVNDVMTSEIVTVGPEVTIGEAMSLCTQRRLRHLPIYKDGELLGIVSAGDLTKALVNDKQHTIDDLIGYIYGTEPV</sequence>
<dbReference type="PANTHER" id="PTHR43080:SF2">
    <property type="entry name" value="CBS DOMAIN-CONTAINING PROTEIN"/>
    <property type="match status" value="1"/>
</dbReference>
<accession>A0AAP6JEJ6</accession>
<reference evidence="4 5" key="1">
    <citation type="submission" date="2023-12" db="EMBL/GenBank/DDBJ databases">
        <title>Whole-genome sequencing of halo(alkali)philic microorganisms from hypersaline lakes.</title>
        <authorList>
            <person name="Sorokin D.Y."/>
            <person name="Merkel A.Y."/>
            <person name="Messina E."/>
            <person name="Yakimov M."/>
        </authorList>
    </citation>
    <scope>NUCLEOTIDE SEQUENCE [LARGE SCALE GENOMIC DNA]</scope>
    <source>
        <strain evidence="4 5">AB-CW1</strain>
    </source>
</reference>
<dbReference type="InterPro" id="IPR000644">
    <property type="entry name" value="CBS_dom"/>
</dbReference>
<dbReference type="InterPro" id="IPR051257">
    <property type="entry name" value="Diverse_CBS-Domain"/>
</dbReference>
<comment type="caution">
    <text evidence="4">The sequence shown here is derived from an EMBL/GenBank/DDBJ whole genome shotgun (WGS) entry which is preliminary data.</text>
</comment>
<gene>
    <name evidence="4" type="ORF">VCB98_06705</name>
</gene>
<feature type="domain" description="CBS" evidence="3">
    <location>
        <begin position="11"/>
        <end position="68"/>
    </location>
</feature>
<dbReference type="InterPro" id="IPR044725">
    <property type="entry name" value="CBSX3_CBS_dom"/>
</dbReference>
<dbReference type="EMBL" id="JAYGII010000011">
    <property type="protein sequence ID" value="MEA5445505.1"/>
    <property type="molecule type" value="Genomic_DNA"/>
</dbReference>
<evidence type="ECO:0000256" key="2">
    <source>
        <dbReference type="PROSITE-ProRule" id="PRU00703"/>
    </source>
</evidence>
<evidence type="ECO:0000313" key="4">
    <source>
        <dbReference type="EMBL" id="MEA5445505.1"/>
    </source>
</evidence>